<evidence type="ECO:0000313" key="2">
    <source>
        <dbReference type="EMBL" id="AGM26105.1"/>
    </source>
</evidence>
<keyword evidence="1" id="KW-0472">Membrane</keyword>
<feature type="transmembrane region" description="Helical" evidence="1">
    <location>
        <begin position="89"/>
        <end position="112"/>
    </location>
</feature>
<dbReference type="Proteomes" id="UP000013963">
    <property type="component" value="Chromosome"/>
</dbReference>
<dbReference type="PATRIC" id="fig|1276229.3.peg.510"/>
<sequence length="235" mass="28215">MNISKIKHQFCWLVGIILALFVLNNIITAIFNVFLNNITLFYWIYNLLYSIIIFIIFISYMSLLIQLYTDIKRYNFLASPKVKLEWKNIIGNNSILIILWITNLFIFFIKIFNHRHSLISIILGAEDSIYFGLYYFFAFLYSSFIIFLITTIIITIFFKKYLKIIKNISNIDLFEEFFENYLEYLVVIEPQNTVIIYFSNNFLNAVTLKFRNLIFRFRWSLYLNNFKKGVAPPLF</sequence>
<reference evidence="2 3" key="1">
    <citation type="journal article" date="2013" name="Genome Biol. Evol.">
        <title>Complete genomes of two dipteran-associated spiroplasmas provided insights into the origin, dynamics, and impacts of viral invasion in spiroplasma.</title>
        <authorList>
            <person name="Ku C."/>
            <person name="Lo W.S."/>
            <person name="Chen L.L."/>
            <person name="Kuo C.H."/>
        </authorList>
    </citation>
    <scope>NUCLEOTIDE SEQUENCE [LARGE SCALE GENOMIC DNA]</scope>
    <source>
        <strain evidence="2">EA-1</strain>
    </source>
</reference>
<gene>
    <name evidence="2" type="ORF">SSYRP_v1c05150</name>
</gene>
<protein>
    <recommendedName>
        <fullName evidence="4">Transmembrane protein</fullName>
    </recommendedName>
</protein>
<keyword evidence="1" id="KW-1133">Transmembrane helix</keyword>
<keyword evidence="3" id="KW-1185">Reference proteome</keyword>
<dbReference type="HOGENOM" id="CLU_1146627_0_0_14"/>
<name>R4UIX9_9MOLU</name>
<dbReference type="EMBL" id="CP005078">
    <property type="protein sequence ID" value="AGM26105.1"/>
    <property type="molecule type" value="Genomic_DNA"/>
</dbReference>
<dbReference type="AlphaFoldDB" id="R4UIX9"/>
<keyword evidence="1" id="KW-0812">Transmembrane</keyword>
<dbReference type="KEGG" id="ssyr:SSYRP_v1c05150"/>
<accession>R4UIX9</accession>
<feature type="transmembrane region" description="Helical" evidence="1">
    <location>
        <begin position="47"/>
        <end position="68"/>
    </location>
</feature>
<feature type="transmembrane region" description="Helical" evidence="1">
    <location>
        <begin position="132"/>
        <end position="158"/>
    </location>
</feature>
<dbReference type="RefSeq" id="WP_016340751.1">
    <property type="nucleotide sequence ID" value="NC_021284.1"/>
</dbReference>
<feature type="transmembrane region" description="Helical" evidence="1">
    <location>
        <begin position="12"/>
        <end position="35"/>
    </location>
</feature>
<organism evidence="2 3">
    <name type="scientific">Spiroplasma syrphidicola EA-1</name>
    <dbReference type="NCBI Taxonomy" id="1276229"/>
    <lineage>
        <taxon>Bacteria</taxon>
        <taxon>Bacillati</taxon>
        <taxon>Mycoplasmatota</taxon>
        <taxon>Mollicutes</taxon>
        <taxon>Entomoplasmatales</taxon>
        <taxon>Spiroplasmataceae</taxon>
        <taxon>Spiroplasma</taxon>
    </lineage>
</organism>
<proteinExistence type="predicted"/>
<evidence type="ECO:0008006" key="4">
    <source>
        <dbReference type="Google" id="ProtNLM"/>
    </source>
</evidence>
<evidence type="ECO:0000313" key="3">
    <source>
        <dbReference type="Proteomes" id="UP000013963"/>
    </source>
</evidence>
<dbReference type="OrthoDB" id="390593at2"/>
<evidence type="ECO:0000256" key="1">
    <source>
        <dbReference type="SAM" id="Phobius"/>
    </source>
</evidence>